<dbReference type="Pfam" id="PF01926">
    <property type="entry name" value="MMR_HSR1"/>
    <property type="match status" value="1"/>
</dbReference>
<feature type="coiled-coil region" evidence="1">
    <location>
        <begin position="288"/>
        <end position="322"/>
    </location>
</feature>
<sequence>MDFSVREVADQAELFAALTGIVKPNHWDMFFLVMGRTGSGKSTFIGQCTGKQVTVGHGLYSYYHWNGRRIFLIDTPGFNDTARPEVEILEALASSLAASYANGVRIHGVLMLQPVSENRILRCIEMVEAVCGFASSSWPSRCENLAIVTTMWPSSTGNGGEEQKTVLEGRHRELCTQEMFFGRLVSRGATAFRYNETGSQDPTEQMRAARNIIAHLVRRSDMHPLDVLQLQREIVIEGKTLGQTAAGRFVAAGLDKSQQAYQRGLQQAAQDDDEMLSSLTAQMNAAHLTEIRELRQDLHDQMRNIETEKEALNKSIQDLHKECQHQWKNNMLDLEKMFHDQVKAKQEELVREEAKRQRRLERVTRSAASSRQESKASLSSLDDEKDQTVGNLRKEVSEVRDAHKKFTGYRANIVNGATNGIAAGITASTLTAFVALRGRTDADMIEAVAAAAAGGTGALICTVM</sequence>
<dbReference type="InterPro" id="IPR006073">
    <property type="entry name" value="GTP-bd"/>
</dbReference>
<evidence type="ECO:0000313" key="4">
    <source>
        <dbReference type="EMBL" id="KAF3802372.1"/>
    </source>
</evidence>
<evidence type="ECO:0000259" key="3">
    <source>
        <dbReference type="Pfam" id="PF01926"/>
    </source>
</evidence>
<feature type="region of interest" description="Disordered" evidence="2">
    <location>
        <begin position="355"/>
        <end position="389"/>
    </location>
</feature>
<dbReference type="Proteomes" id="UP000613401">
    <property type="component" value="Unassembled WGS sequence"/>
</dbReference>
<accession>A0A8H4CEM9</accession>
<name>A0A8H4CEM9_COLGL</name>
<feature type="compositionally biased region" description="Polar residues" evidence="2">
    <location>
        <begin position="366"/>
        <end position="380"/>
    </location>
</feature>
<dbReference type="CDD" id="cd00882">
    <property type="entry name" value="Ras_like_GTPase"/>
    <property type="match status" value="1"/>
</dbReference>
<reference evidence="4" key="1">
    <citation type="journal article" date="2020" name="Phytopathology">
        <title>Genome sequence and comparative analysis of Colletotrichum gloeosporioides isolated from Liriodendron leaves.</title>
        <authorList>
            <person name="Fu F.F."/>
            <person name="Hao Z."/>
            <person name="Wang P."/>
            <person name="Lu Y."/>
            <person name="Xue L.J."/>
            <person name="Wei G."/>
            <person name="Tian Y."/>
            <person name="Baishi H."/>
            <person name="Xu H."/>
            <person name="Shi J."/>
            <person name="Cheng T."/>
            <person name="Wang G."/>
            <person name="Yi Y."/>
            <person name="Chen J."/>
        </authorList>
    </citation>
    <scope>NUCLEOTIDE SEQUENCE</scope>
    <source>
        <strain evidence="4">Lc1</strain>
    </source>
</reference>
<reference evidence="4" key="2">
    <citation type="submission" date="2020-03" db="EMBL/GenBank/DDBJ databases">
        <authorList>
            <person name="Fu F.-F."/>
            <person name="Chen J."/>
        </authorList>
    </citation>
    <scope>NUCLEOTIDE SEQUENCE</scope>
    <source>
        <strain evidence="4">Lc1</strain>
    </source>
</reference>
<comment type="caution">
    <text evidence="4">The sequence shown here is derived from an EMBL/GenBank/DDBJ whole genome shotgun (WGS) entry which is preliminary data.</text>
</comment>
<proteinExistence type="predicted"/>
<dbReference type="GO" id="GO:0005525">
    <property type="term" value="F:GTP binding"/>
    <property type="evidence" value="ECO:0007669"/>
    <property type="project" value="InterPro"/>
</dbReference>
<keyword evidence="5" id="KW-1185">Reference proteome</keyword>
<evidence type="ECO:0000313" key="5">
    <source>
        <dbReference type="Proteomes" id="UP000613401"/>
    </source>
</evidence>
<dbReference type="Gene3D" id="3.40.50.300">
    <property type="entry name" value="P-loop containing nucleotide triphosphate hydrolases"/>
    <property type="match status" value="1"/>
</dbReference>
<feature type="domain" description="G" evidence="3">
    <location>
        <begin position="32"/>
        <end position="91"/>
    </location>
</feature>
<evidence type="ECO:0000256" key="2">
    <source>
        <dbReference type="SAM" id="MobiDB-lite"/>
    </source>
</evidence>
<dbReference type="AlphaFoldDB" id="A0A8H4CEM9"/>
<feature type="compositionally biased region" description="Basic and acidic residues" evidence="2">
    <location>
        <begin position="355"/>
        <end position="364"/>
    </location>
</feature>
<dbReference type="SUPFAM" id="SSF52540">
    <property type="entry name" value="P-loop containing nucleoside triphosphate hydrolases"/>
    <property type="match status" value="1"/>
</dbReference>
<dbReference type="EMBL" id="WVTB01000064">
    <property type="protein sequence ID" value="KAF3802372.1"/>
    <property type="molecule type" value="Genomic_DNA"/>
</dbReference>
<dbReference type="GeneID" id="69010993"/>
<dbReference type="InterPro" id="IPR027417">
    <property type="entry name" value="P-loop_NTPase"/>
</dbReference>
<protein>
    <recommendedName>
        <fullName evidence="3">G domain-containing protein</fullName>
    </recommendedName>
</protein>
<evidence type="ECO:0000256" key="1">
    <source>
        <dbReference type="SAM" id="Coils"/>
    </source>
</evidence>
<dbReference type="RefSeq" id="XP_045261531.1">
    <property type="nucleotide sequence ID" value="XM_045403899.1"/>
</dbReference>
<gene>
    <name evidence="4" type="ORF">GCG54_00003835</name>
</gene>
<keyword evidence="1" id="KW-0175">Coiled coil</keyword>
<organism evidence="4 5">
    <name type="scientific">Colletotrichum gloeosporioides</name>
    <name type="common">Anthracnose fungus</name>
    <name type="synonym">Glomerella cingulata</name>
    <dbReference type="NCBI Taxonomy" id="474922"/>
    <lineage>
        <taxon>Eukaryota</taxon>
        <taxon>Fungi</taxon>
        <taxon>Dikarya</taxon>
        <taxon>Ascomycota</taxon>
        <taxon>Pezizomycotina</taxon>
        <taxon>Sordariomycetes</taxon>
        <taxon>Hypocreomycetidae</taxon>
        <taxon>Glomerellales</taxon>
        <taxon>Glomerellaceae</taxon>
        <taxon>Colletotrichum</taxon>
        <taxon>Colletotrichum gloeosporioides species complex</taxon>
    </lineage>
</organism>